<evidence type="ECO:0000256" key="2">
    <source>
        <dbReference type="ARBA" id="ARBA00007092"/>
    </source>
</evidence>
<dbReference type="RefSeq" id="WP_073824805.1">
    <property type="nucleotide sequence ID" value="NZ_MQVS01000007.1"/>
</dbReference>
<evidence type="ECO:0000259" key="9">
    <source>
        <dbReference type="Pfam" id="PF03372"/>
    </source>
</evidence>
<proteinExistence type="inferred from homology"/>
<dbReference type="CDD" id="cd09086">
    <property type="entry name" value="ExoIII-like_AP-endo"/>
    <property type="match status" value="1"/>
</dbReference>
<evidence type="ECO:0000256" key="1">
    <source>
        <dbReference type="ARBA" id="ARBA00001936"/>
    </source>
</evidence>
<comment type="caution">
    <text evidence="10">The sequence shown here is derived from an EMBL/GenBank/DDBJ whole genome shotgun (WGS) entry which is preliminary data.</text>
</comment>
<name>A0A1Q5PVE4_9ACTO</name>
<dbReference type="EMBL" id="MQVS01000007">
    <property type="protein sequence ID" value="OKL51405.1"/>
    <property type="molecule type" value="Genomic_DNA"/>
</dbReference>
<accession>A0A1Q5PVE4</accession>
<protein>
    <submittedName>
        <fullName evidence="10">Exodeoxyribonuclease III</fullName>
    </submittedName>
</protein>
<dbReference type="InterPro" id="IPR036691">
    <property type="entry name" value="Endo/exonu/phosph_ase_sf"/>
</dbReference>
<dbReference type="InterPro" id="IPR004808">
    <property type="entry name" value="AP_endonuc_1"/>
</dbReference>
<dbReference type="InterPro" id="IPR005135">
    <property type="entry name" value="Endo/exonuclease/phosphatase"/>
</dbReference>
<feature type="site" description="Important for catalytic activity" evidence="8">
    <location>
        <position position="222"/>
    </location>
</feature>
<dbReference type="FunCoup" id="A0A1Q5PVE4">
    <property type="interactions" value="151"/>
</dbReference>
<dbReference type="PROSITE" id="PS51435">
    <property type="entry name" value="AP_NUCLEASE_F1_4"/>
    <property type="match status" value="1"/>
</dbReference>
<dbReference type="InterPro" id="IPR037493">
    <property type="entry name" value="ExoIII-like"/>
</dbReference>
<feature type="binding site" evidence="7">
    <location>
        <position position="252"/>
    </location>
    <ligand>
        <name>Mg(2+)</name>
        <dbReference type="ChEBI" id="CHEBI:18420"/>
        <label>1</label>
    </ligand>
</feature>
<feature type="domain" description="Endonuclease/exonuclease/phosphatase" evidence="9">
    <location>
        <begin position="4"/>
        <end position="252"/>
    </location>
</feature>
<feature type="binding site" evidence="7">
    <location>
        <position position="7"/>
    </location>
    <ligand>
        <name>Mg(2+)</name>
        <dbReference type="ChEBI" id="CHEBI:18420"/>
        <label>1</label>
    </ligand>
</feature>
<evidence type="ECO:0000256" key="3">
    <source>
        <dbReference type="ARBA" id="ARBA00022723"/>
    </source>
</evidence>
<dbReference type="InterPro" id="IPR020848">
    <property type="entry name" value="AP_endonuclease_F1_CS"/>
</dbReference>
<evidence type="ECO:0000313" key="10">
    <source>
        <dbReference type="EMBL" id="OKL51405.1"/>
    </source>
</evidence>
<feature type="active site" evidence="6">
    <location>
        <position position="113"/>
    </location>
</feature>
<dbReference type="SUPFAM" id="SSF56219">
    <property type="entry name" value="DNase I-like"/>
    <property type="match status" value="1"/>
</dbReference>
<feature type="binding site" evidence="7">
    <location>
        <position position="154"/>
    </location>
    <ligand>
        <name>Mg(2+)</name>
        <dbReference type="ChEBI" id="CHEBI:18420"/>
        <label>1</label>
    </ligand>
</feature>
<feature type="active site" description="Proton donor/acceptor" evidence="6">
    <location>
        <position position="154"/>
    </location>
</feature>
<keyword evidence="3 7" id="KW-0479">Metal-binding</keyword>
<dbReference type="GO" id="GO:0046872">
    <property type="term" value="F:metal ion binding"/>
    <property type="evidence" value="ECO:0007669"/>
    <property type="project" value="UniProtKB-KW"/>
</dbReference>
<dbReference type="AlphaFoldDB" id="A0A1Q5PVE4"/>
<evidence type="ECO:0000256" key="8">
    <source>
        <dbReference type="PIRSR" id="PIRSR604808-3"/>
    </source>
</evidence>
<comment type="cofactor">
    <cofactor evidence="1">
        <name>Mn(2+)</name>
        <dbReference type="ChEBI" id="CHEBI:29035"/>
    </cofactor>
</comment>
<organism evidence="10 11">
    <name type="scientific">Buchananella hordeovulneris</name>
    <dbReference type="NCBI Taxonomy" id="52770"/>
    <lineage>
        <taxon>Bacteria</taxon>
        <taxon>Bacillati</taxon>
        <taxon>Actinomycetota</taxon>
        <taxon>Actinomycetes</taxon>
        <taxon>Actinomycetales</taxon>
        <taxon>Actinomycetaceae</taxon>
        <taxon>Buchananella</taxon>
    </lineage>
</organism>
<dbReference type="GO" id="GO:0003677">
    <property type="term" value="F:DNA binding"/>
    <property type="evidence" value="ECO:0007669"/>
    <property type="project" value="InterPro"/>
</dbReference>
<comment type="cofactor">
    <cofactor evidence="7">
        <name>Mg(2+)</name>
        <dbReference type="ChEBI" id="CHEBI:18420"/>
    </cofactor>
    <cofactor evidence="7">
        <name>Mn(2+)</name>
        <dbReference type="ChEBI" id="CHEBI:29035"/>
    </cofactor>
    <text evidence="7">Probably binds two magnesium or manganese ions per subunit.</text>
</comment>
<dbReference type="PANTHER" id="PTHR43250:SF2">
    <property type="entry name" value="EXODEOXYRIBONUCLEASE III"/>
    <property type="match status" value="1"/>
</dbReference>
<dbReference type="OrthoDB" id="9803914at2"/>
<feature type="binding site" evidence="7">
    <location>
        <position position="251"/>
    </location>
    <ligand>
        <name>Mg(2+)</name>
        <dbReference type="ChEBI" id="CHEBI:18420"/>
        <label>1</label>
    </ligand>
</feature>
<sequence length="260" mass="28989">MRIATWNVNSIRTRLERVLAAAQRHQLDVLAMQEIKCRDDQFPTAAFTAAGYEVATWGTNQWNGVAIASRVGLDDVVRGFPGQPAWGKDGATPVVEPRALRATCAGIDIWSLYVPNGRELTDPHYTYKLQWYAALREHLAATHTPTRQLLAVGDFNVAPLDQDVWDPQYFVDKTHTSPAERAAFTALATADLSELTRPHVDGYTYWDYQKLRFPKNEGMRIDFALGSPAVAARVTAVEIDREERKGKGASDHVPVILTLD</sequence>
<dbReference type="STRING" id="52770.BSZ40_07505"/>
<feature type="site" description="Interaction with DNA substrate" evidence="8">
    <location>
        <position position="252"/>
    </location>
</feature>
<evidence type="ECO:0000313" key="11">
    <source>
        <dbReference type="Proteomes" id="UP000185612"/>
    </source>
</evidence>
<dbReference type="NCBIfam" id="TIGR00633">
    <property type="entry name" value="xth"/>
    <property type="match status" value="1"/>
</dbReference>
<dbReference type="GO" id="GO:0006281">
    <property type="term" value="P:DNA repair"/>
    <property type="evidence" value="ECO:0007669"/>
    <property type="project" value="InterPro"/>
</dbReference>
<keyword evidence="7" id="KW-0464">Manganese</keyword>
<keyword evidence="11" id="KW-1185">Reference proteome</keyword>
<comment type="similarity">
    <text evidence="2">Belongs to the DNA repair enzymes AP/ExoA family.</text>
</comment>
<evidence type="ECO:0000256" key="7">
    <source>
        <dbReference type="PIRSR" id="PIRSR604808-2"/>
    </source>
</evidence>
<dbReference type="PANTHER" id="PTHR43250">
    <property type="entry name" value="EXODEOXYRIBONUCLEASE III"/>
    <property type="match status" value="1"/>
</dbReference>
<evidence type="ECO:0000256" key="5">
    <source>
        <dbReference type="ARBA" id="ARBA00022842"/>
    </source>
</evidence>
<evidence type="ECO:0000256" key="4">
    <source>
        <dbReference type="ARBA" id="ARBA00022801"/>
    </source>
</evidence>
<dbReference type="GO" id="GO:0008311">
    <property type="term" value="F:double-stranded DNA 3'-5' DNA exonuclease activity"/>
    <property type="evidence" value="ECO:0007669"/>
    <property type="project" value="InterPro"/>
</dbReference>
<dbReference type="GO" id="GO:0004519">
    <property type="term" value="F:endonuclease activity"/>
    <property type="evidence" value="ECO:0007669"/>
    <property type="project" value="InterPro"/>
</dbReference>
<evidence type="ECO:0000256" key="6">
    <source>
        <dbReference type="PIRSR" id="PIRSR604808-1"/>
    </source>
</evidence>
<feature type="binding site" evidence="7">
    <location>
        <position position="156"/>
    </location>
    <ligand>
        <name>Mg(2+)</name>
        <dbReference type="ChEBI" id="CHEBI:18420"/>
        <label>1</label>
    </ligand>
</feature>
<dbReference type="Gene3D" id="3.60.10.10">
    <property type="entry name" value="Endonuclease/exonuclease/phosphatase"/>
    <property type="match status" value="1"/>
</dbReference>
<feature type="active site" description="Proton acceptor" evidence="6">
    <location>
        <position position="252"/>
    </location>
</feature>
<reference evidence="11" key="1">
    <citation type="submission" date="2016-12" db="EMBL/GenBank/DDBJ databases">
        <authorList>
            <person name="Meng X."/>
        </authorList>
    </citation>
    <scope>NUCLEOTIDE SEQUENCE [LARGE SCALE GENOMIC DNA]</scope>
    <source>
        <strain evidence="11">DSM 20732</strain>
    </source>
</reference>
<dbReference type="Proteomes" id="UP000185612">
    <property type="component" value="Unassembled WGS sequence"/>
</dbReference>
<gene>
    <name evidence="10" type="ORF">BSZ40_07505</name>
</gene>
<keyword evidence="4" id="KW-0378">Hydrolase</keyword>
<dbReference type="Pfam" id="PF03372">
    <property type="entry name" value="Exo_endo_phos"/>
    <property type="match status" value="1"/>
</dbReference>
<feature type="binding site" evidence="7">
    <location>
        <position position="34"/>
    </location>
    <ligand>
        <name>Mg(2+)</name>
        <dbReference type="ChEBI" id="CHEBI:18420"/>
        <label>1</label>
    </ligand>
</feature>
<dbReference type="PROSITE" id="PS00728">
    <property type="entry name" value="AP_NUCLEASE_F1_3"/>
    <property type="match status" value="1"/>
</dbReference>
<feature type="site" description="Transition state stabilizer" evidence="8">
    <location>
        <position position="156"/>
    </location>
</feature>
<keyword evidence="5 7" id="KW-0460">Magnesium</keyword>